<dbReference type="Pfam" id="PF00072">
    <property type="entry name" value="Response_reg"/>
    <property type="match status" value="1"/>
</dbReference>
<feature type="domain" description="CheB-type methylesterase" evidence="10">
    <location>
        <begin position="181"/>
        <end position="380"/>
    </location>
</feature>
<dbReference type="EMBL" id="JBITLV010000002">
    <property type="protein sequence ID" value="MFI7586888.1"/>
    <property type="molecule type" value="Genomic_DNA"/>
</dbReference>
<evidence type="ECO:0000256" key="7">
    <source>
        <dbReference type="PROSITE-ProRule" id="PRU00169"/>
    </source>
</evidence>
<reference evidence="11 12" key="1">
    <citation type="submission" date="2024-10" db="EMBL/GenBank/DDBJ databases">
        <title>The Natural Products Discovery Center: Release of the First 8490 Sequenced Strains for Exploring Actinobacteria Biosynthetic Diversity.</title>
        <authorList>
            <person name="Kalkreuter E."/>
            <person name="Kautsar S.A."/>
            <person name="Yang D."/>
            <person name="Bader C.D."/>
            <person name="Teijaro C.N."/>
            <person name="Fluegel L."/>
            <person name="Davis C.M."/>
            <person name="Simpson J.R."/>
            <person name="Lauterbach L."/>
            <person name="Steele A.D."/>
            <person name="Gui C."/>
            <person name="Meng S."/>
            <person name="Li G."/>
            <person name="Viehrig K."/>
            <person name="Ye F."/>
            <person name="Su P."/>
            <person name="Kiefer A.F."/>
            <person name="Nichols A."/>
            <person name="Cepeda A.J."/>
            <person name="Yan W."/>
            <person name="Fan B."/>
            <person name="Jiang Y."/>
            <person name="Adhikari A."/>
            <person name="Zheng C.-J."/>
            <person name="Schuster L."/>
            <person name="Cowan T.M."/>
            <person name="Smanski M.J."/>
            <person name="Chevrette M.G."/>
            <person name="De Carvalho L.P.S."/>
            <person name="Shen B."/>
        </authorList>
    </citation>
    <scope>NUCLEOTIDE SEQUENCE [LARGE SCALE GENOMIC DNA]</scope>
    <source>
        <strain evidence="11 12">NPDC049639</strain>
    </source>
</reference>
<name>A0ABW8AKI7_9ACTN</name>
<evidence type="ECO:0000259" key="9">
    <source>
        <dbReference type="PROSITE" id="PS50110"/>
    </source>
</evidence>
<comment type="domain">
    <text evidence="5">Contains a C-terminal catalytic domain, and an N-terminal region which modulates catalytic activity.</text>
</comment>
<dbReference type="Proteomes" id="UP001612915">
    <property type="component" value="Unassembled WGS sequence"/>
</dbReference>
<dbReference type="SMART" id="SM00448">
    <property type="entry name" value="REC"/>
    <property type="match status" value="1"/>
</dbReference>
<dbReference type="GO" id="GO:0008984">
    <property type="term" value="F:protein-glutamate methylesterase activity"/>
    <property type="evidence" value="ECO:0007669"/>
    <property type="project" value="UniProtKB-EC"/>
</dbReference>
<feature type="active site" evidence="5 6">
    <location>
        <position position="199"/>
    </location>
</feature>
<dbReference type="InterPro" id="IPR035909">
    <property type="entry name" value="CheB_C"/>
</dbReference>
<dbReference type="PANTHER" id="PTHR42872">
    <property type="entry name" value="PROTEIN-GLUTAMATE METHYLESTERASE/PROTEIN-GLUTAMINE GLUTAMINASE"/>
    <property type="match status" value="1"/>
</dbReference>
<organism evidence="11 12">
    <name type="scientific">Spongisporangium articulatum</name>
    <dbReference type="NCBI Taxonomy" id="3362603"/>
    <lineage>
        <taxon>Bacteria</taxon>
        <taxon>Bacillati</taxon>
        <taxon>Actinomycetota</taxon>
        <taxon>Actinomycetes</taxon>
        <taxon>Kineosporiales</taxon>
        <taxon>Kineosporiaceae</taxon>
        <taxon>Spongisporangium</taxon>
    </lineage>
</organism>
<dbReference type="InterPro" id="IPR001789">
    <property type="entry name" value="Sig_transdc_resp-reg_receiver"/>
</dbReference>
<dbReference type="PROSITE" id="PS50110">
    <property type="entry name" value="RESPONSE_REGULATORY"/>
    <property type="match status" value="1"/>
</dbReference>
<dbReference type="GO" id="GO:0008168">
    <property type="term" value="F:methyltransferase activity"/>
    <property type="evidence" value="ECO:0007669"/>
    <property type="project" value="UniProtKB-KW"/>
</dbReference>
<evidence type="ECO:0000313" key="12">
    <source>
        <dbReference type="Proteomes" id="UP001612915"/>
    </source>
</evidence>
<dbReference type="NCBIfam" id="NF001965">
    <property type="entry name" value="PRK00742.1"/>
    <property type="match status" value="1"/>
</dbReference>
<feature type="active site" evidence="5 6">
    <location>
        <position position="226"/>
    </location>
</feature>
<dbReference type="PROSITE" id="PS50122">
    <property type="entry name" value="CHEB"/>
    <property type="match status" value="1"/>
</dbReference>
<evidence type="ECO:0000256" key="2">
    <source>
        <dbReference type="ARBA" id="ARBA00022500"/>
    </source>
</evidence>
<proteinExistence type="inferred from homology"/>
<accession>A0ABW8AKI7</accession>
<sequence>MTRPFGAPFGAPAAERVVRALVVDDSASVRARIVEVLEADPGVEVVGVASDGQTAITMCEQLRPDVVTMDMVLPGVTGLAATEYLMEHCPTPILVLSSAENRGELISTAAALAAGAVDVLDKPDGSVPMEEWERKLLEAVKLVARIKVITHLGLRDPRHHPRPRVPAQGSAAGLDPALPGPGSGPGRLDGLAVVGIGASTGGPGAVAAVLAALPRPFPVPVLITLHVNAAFVESLTDWLRTATGHDVRIAHGGEVLAGPSARGLVLVAPADKHLVVHRGRSMLTHTPPRQSCRPSVDELFESLATEYGPHTAACLLTGMGRDGAAGLLAIRRAGGATVAQDEETSVVYGMPREAVLRGAARYVLPVERVGAALASFAGLNLTGPPAAARPGEEVR</sequence>
<evidence type="ECO:0000256" key="4">
    <source>
        <dbReference type="ARBA" id="ARBA00048267"/>
    </source>
</evidence>
<dbReference type="HAMAP" id="MF_00099">
    <property type="entry name" value="CheB_chemtxs"/>
    <property type="match status" value="1"/>
</dbReference>
<keyword evidence="12" id="KW-1185">Reference proteome</keyword>
<feature type="domain" description="Response regulatory" evidence="9">
    <location>
        <begin position="19"/>
        <end position="137"/>
    </location>
</feature>
<keyword evidence="2 5" id="KW-0145">Chemotaxis</keyword>
<dbReference type="InterPro" id="IPR000673">
    <property type="entry name" value="Sig_transdc_resp-reg_Me-estase"/>
</dbReference>
<dbReference type="SUPFAM" id="SSF52738">
    <property type="entry name" value="Methylesterase CheB, C-terminal domain"/>
    <property type="match status" value="1"/>
</dbReference>
<comment type="catalytic activity">
    <reaction evidence="5">
        <text>L-glutaminyl-[protein] + H2O = L-glutamyl-[protein] + NH4(+)</text>
        <dbReference type="Rhea" id="RHEA:16441"/>
        <dbReference type="Rhea" id="RHEA-COMP:10207"/>
        <dbReference type="Rhea" id="RHEA-COMP:10208"/>
        <dbReference type="ChEBI" id="CHEBI:15377"/>
        <dbReference type="ChEBI" id="CHEBI:28938"/>
        <dbReference type="ChEBI" id="CHEBI:29973"/>
        <dbReference type="ChEBI" id="CHEBI:30011"/>
        <dbReference type="EC" id="3.5.1.44"/>
    </reaction>
</comment>
<evidence type="ECO:0000313" key="11">
    <source>
        <dbReference type="EMBL" id="MFI7586888.1"/>
    </source>
</evidence>
<evidence type="ECO:0000256" key="5">
    <source>
        <dbReference type="HAMAP-Rule" id="MF_00099"/>
    </source>
</evidence>
<dbReference type="SUPFAM" id="SSF52172">
    <property type="entry name" value="CheY-like"/>
    <property type="match status" value="1"/>
</dbReference>
<dbReference type="GO" id="GO:0032259">
    <property type="term" value="P:methylation"/>
    <property type="evidence" value="ECO:0007669"/>
    <property type="project" value="UniProtKB-KW"/>
</dbReference>
<dbReference type="Pfam" id="PF01339">
    <property type="entry name" value="CheB_methylest"/>
    <property type="match status" value="1"/>
</dbReference>
<keyword evidence="11" id="KW-0489">Methyltransferase</keyword>
<dbReference type="InterPro" id="IPR011006">
    <property type="entry name" value="CheY-like_superfamily"/>
</dbReference>
<comment type="similarity">
    <text evidence="5">Belongs to the CheB family.</text>
</comment>
<comment type="function">
    <text evidence="5">Involved in chemotaxis. Part of a chemotaxis signal transduction system that modulates chemotaxis in response to various stimuli. Catalyzes the demethylation of specific methylglutamate residues introduced into the chemoreceptors (methyl-accepting chemotaxis proteins or MCP) by CheR. Also mediates the irreversible deamidation of specific glutamine residues to glutamic acid.</text>
</comment>
<comment type="subcellular location">
    <subcellularLocation>
        <location evidence="5">Cytoplasm</location>
    </subcellularLocation>
</comment>
<comment type="PTM">
    <text evidence="5">Phosphorylated by CheA. Phosphorylation of the N-terminal regulatory domain activates the methylesterase activity.</text>
</comment>
<evidence type="ECO:0000256" key="8">
    <source>
        <dbReference type="SAM" id="MobiDB-lite"/>
    </source>
</evidence>
<evidence type="ECO:0000256" key="6">
    <source>
        <dbReference type="PROSITE-ProRule" id="PRU00050"/>
    </source>
</evidence>
<keyword evidence="5 7" id="KW-0597">Phosphoprotein</keyword>
<dbReference type="CDD" id="cd16432">
    <property type="entry name" value="CheB_Rec"/>
    <property type="match status" value="1"/>
</dbReference>
<dbReference type="Gene3D" id="3.40.50.180">
    <property type="entry name" value="Methylesterase CheB, C-terminal domain"/>
    <property type="match status" value="1"/>
</dbReference>
<dbReference type="EC" id="3.5.1.44" evidence="5"/>
<comment type="catalytic activity">
    <reaction evidence="4 5">
        <text>[protein]-L-glutamate 5-O-methyl ester + H2O = L-glutamyl-[protein] + methanol + H(+)</text>
        <dbReference type="Rhea" id="RHEA:23236"/>
        <dbReference type="Rhea" id="RHEA-COMP:10208"/>
        <dbReference type="Rhea" id="RHEA-COMP:10311"/>
        <dbReference type="ChEBI" id="CHEBI:15377"/>
        <dbReference type="ChEBI" id="CHEBI:15378"/>
        <dbReference type="ChEBI" id="CHEBI:17790"/>
        <dbReference type="ChEBI" id="CHEBI:29973"/>
        <dbReference type="ChEBI" id="CHEBI:82795"/>
        <dbReference type="EC" id="3.1.1.61"/>
    </reaction>
</comment>
<dbReference type="CDD" id="cd17541">
    <property type="entry name" value="REC_CheB-like"/>
    <property type="match status" value="1"/>
</dbReference>
<evidence type="ECO:0000256" key="3">
    <source>
        <dbReference type="ARBA" id="ARBA00022801"/>
    </source>
</evidence>
<keyword evidence="3 5" id="KW-0378">Hydrolase</keyword>
<comment type="caution">
    <text evidence="11">The sequence shown here is derived from an EMBL/GenBank/DDBJ whole genome shotgun (WGS) entry which is preliminary data.</text>
</comment>
<dbReference type="EC" id="3.1.1.61" evidence="5"/>
<dbReference type="PANTHER" id="PTHR42872:SF6">
    <property type="entry name" value="PROTEIN-GLUTAMATE METHYLESTERASE_PROTEIN-GLUTAMINE GLUTAMINASE"/>
    <property type="match status" value="1"/>
</dbReference>
<feature type="active site" evidence="5 6">
    <location>
        <position position="322"/>
    </location>
</feature>
<protein>
    <recommendedName>
        <fullName evidence="5">Protein-glutamate methylesterase/protein-glutamine glutaminase</fullName>
        <ecNumber evidence="5">3.1.1.61</ecNumber>
        <ecNumber evidence="5">3.5.1.44</ecNumber>
    </recommendedName>
</protein>
<keyword evidence="11" id="KW-0808">Transferase</keyword>
<feature type="region of interest" description="Disordered" evidence="8">
    <location>
        <begin position="155"/>
        <end position="181"/>
    </location>
</feature>
<gene>
    <name evidence="5 11" type="primary">cheB</name>
    <name evidence="11" type="ORF">ACIB24_07415</name>
</gene>
<dbReference type="RefSeq" id="WP_398277478.1">
    <property type="nucleotide sequence ID" value="NZ_JBITLV010000002.1"/>
</dbReference>
<evidence type="ECO:0000259" key="10">
    <source>
        <dbReference type="PROSITE" id="PS50122"/>
    </source>
</evidence>
<keyword evidence="1 5" id="KW-0963">Cytoplasm</keyword>
<feature type="modified residue" description="4-aspartylphosphate" evidence="5 7">
    <location>
        <position position="70"/>
    </location>
</feature>
<dbReference type="PIRSF" id="PIRSF000876">
    <property type="entry name" value="RR_chemtxs_CheB"/>
    <property type="match status" value="1"/>
</dbReference>
<dbReference type="InterPro" id="IPR008248">
    <property type="entry name" value="CheB-like"/>
</dbReference>
<evidence type="ECO:0000256" key="1">
    <source>
        <dbReference type="ARBA" id="ARBA00022490"/>
    </source>
</evidence>
<dbReference type="Gene3D" id="3.40.50.2300">
    <property type="match status" value="1"/>
</dbReference>